<proteinExistence type="predicted"/>
<feature type="region of interest" description="Disordered" evidence="1">
    <location>
        <begin position="99"/>
        <end position="127"/>
    </location>
</feature>
<protein>
    <submittedName>
        <fullName evidence="2">Uncharacterized protein</fullName>
    </submittedName>
</protein>
<evidence type="ECO:0000256" key="1">
    <source>
        <dbReference type="SAM" id="MobiDB-lite"/>
    </source>
</evidence>
<evidence type="ECO:0000313" key="2">
    <source>
        <dbReference type="EMBL" id="GJS55172.1"/>
    </source>
</evidence>
<reference evidence="2" key="2">
    <citation type="submission" date="2022-01" db="EMBL/GenBank/DDBJ databases">
        <authorList>
            <person name="Yamashiro T."/>
            <person name="Shiraishi A."/>
            <person name="Satake H."/>
            <person name="Nakayama K."/>
        </authorList>
    </citation>
    <scope>NUCLEOTIDE SEQUENCE</scope>
</reference>
<feature type="compositionally biased region" description="Basic and acidic residues" evidence="1">
    <location>
        <begin position="106"/>
        <end position="127"/>
    </location>
</feature>
<accession>A0ABQ4WQJ6</accession>
<name>A0ABQ4WQJ6_9ASTR</name>
<reference evidence="2" key="1">
    <citation type="journal article" date="2022" name="Int. J. Mol. Sci.">
        <title>Draft Genome of Tanacetum Coccineum: Genomic Comparison of Closely Related Tanacetum-Family Plants.</title>
        <authorList>
            <person name="Yamashiro T."/>
            <person name="Shiraishi A."/>
            <person name="Nakayama K."/>
            <person name="Satake H."/>
        </authorList>
    </citation>
    <scope>NUCLEOTIDE SEQUENCE</scope>
</reference>
<keyword evidence="3" id="KW-1185">Reference proteome</keyword>
<dbReference type="EMBL" id="BQNB010008851">
    <property type="protein sequence ID" value="GJS55172.1"/>
    <property type="molecule type" value="Genomic_DNA"/>
</dbReference>
<organism evidence="2 3">
    <name type="scientific">Tanacetum coccineum</name>
    <dbReference type="NCBI Taxonomy" id="301880"/>
    <lineage>
        <taxon>Eukaryota</taxon>
        <taxon>Viridiplantae</taxon>
        <taxon>Streptophyta</taxon>
        <taxon>Embryophyta</taxon>
        <taxon>Tracheophyta</taxon>
        <taxon>Spermatophyta</taxon>
        <taxon>Magnoliopsida</taxon>
        <taxon>eudicotyledons</taxon>
        <taxon>Gunneridae</taxon>
        <taxon>Pentapetalae</taxon>
        <taxon>asterids</taxon>
        <taxon>campanulids</taxon>
        <taxon>Asterales</taxon>
        <taxon>Asteraceae</taxon>
        <taxon>Asteroideae</taxon>
        <taxon>Anthemideae</taxon>
        <taxon>Anthemidinae</taxon>
        <taxon>Tanacetum</taxon>
    </lineage>
</organism>
<gene>
    <name evidence="2" type="ORF">Tco_0628534</name>
</gene>
<evidence type="ECO:0000313" key="3">
    <source>
        <dbReference type="Proteomes" id="UP001151760"/>
    </source>
</evidence>
<sequence length="127" mass="14221">MKLEKAEKERATPAVETFVNLSDKSESDKGYNSVPLPLTGNFIPHKPNLIFMDEIVESEILDVTTLVTPSNVKTVENKDVSNIVESNAVRMNNTSAPIIEDWNSDDESKVEPNDKTIRPSTEKIKYV</sequence>
<dbReference type="Proteomes" id="UP001151760">
    <property type="component" value="Unassembled WGS sequence"/>
</dbReference>
<comment type="caution">
    <text evidence="2">The sequence shown here is derived from an EMBL/GenBank/DDBJ whole genome shotgun (WGS) entry which is preliminary data.</text>
</comment>